<dbReference type="InterPro" id="IPR046749">
    <property type="entry name" value="SHOCT_2"/>
</dbReference>
<protein>
    <submittedName>
        <fullName evidence="2">Short C-terminal domain</fullName>
    </submittedName>
</protein>
<name>A0A8S5U3F2_9CAUD</name>
<dbReference type="Pfam" id="PF20612">
    <property type="entry name" value="SHOCT_2"/>
    <property type="match status" value="1"/>
</dbReference>
<feature type="domain" description="SHOCT-like" evidence="1">
    <location>
        <begin position="1"/>
        <end position="53"/>
    </location>
</feature>
<reference evidence="2" key="1">
    <citation type="journal article" date="2021" name="Proc. Natl. Acad. Sci. U.S.A.">
        <title>A Catalog of Tens of Thousands of Viruses from Human Metagenomes Reveals Hidden Associations with Chronic Diseases.</title>
        <authorList>
            <person name="Tisza M.J."/>
            <person name="Buck C.B."/>
        </authorList>
    </citation>
    <scope>NUCLEOTIDE SEQUENCE</scope>
    <source>
        <strain evidence="2">CtSA812</strain>
    </source>
</reference>
<organism evidence="2">
    <name type="scientific">Siphoviridae sp. ctSA812</name>
    <dbReference type="NCBI Taxonomy" id="2825508"/>
    <lineage>
        <taxon>Viruses</taxon>
        <taxon>Duplodnaviria</taxon>
        <taxon>Heunggongvirae</taxon>
        <taxon>Uroviricota</taxon>
        <taxon>Caudoviricetes</taxon>
    </lineage>
</organism>
<proteinExistence type="predicted"/>
<sequence>MSKEEFRNEKLYQTTMHLARKMLEEGIISEEEYRQIDTIFLEKYKPVFGTLFSDISLTSGA</sequence>
<evidence type="ECO:0000259" key="1">
    <source>
        <dbReference type="Pfam" id="PF20612"/>
    </source>
</evidence>
<evidence type="ECO:0000313" key="2">
    <source>
        <dbReference type="EMBL" id="DAF89001.1"/>
    </source>
</evidence>
<dbReference type="EMBL" id="BK016000">
    <property type="protein sequence ID" value="DAF89001.1"/>
    <property type="molecule type" value="Genomic_DNA"/>
</dbReference>
<accession>A0A8S5U3F2</accession>